<sequence>MYIKPTSIALELLLSKRDMNNYAFLGMKFTPENIKSLNIRVNTSLDLDEILSDNIAMKSDTIFLGIPNEYAEAIIDTTNKVVREHSLFPCGDLEFFMGAHGEIGSSKFSFSKVTEILLKLLIIEAENKSINQIENLVKSGL</sequence>
<dbReference type="EMBL" id="AQPX01000020">
    <property type="protein sequence ID" value="EON72112.1"/>
    <property type="molecule type" value="Genomic_DNA"/>
</dbReference>
<evidence type="ECO:0000313" key="1">
    <source>
        <dbReference type="EMBL" id="EON72112.1"/>
    </source>
</evidence>
<dbReference type="Proteomes" id="UP000013911">
    <property type="component" value="Unassembled WGS sequence"/>
</dbReference>
<dbReference type="RefSeq" id="WP_010859786.1">
    <property type="nucleotide sequence ID" value="NZ_KB933398.1"/>
</dbReference>
<dbReference type="eggNOG" id="ENOG5033GVZ">
    <property type="taxonomic scope" value="Bacteria"/>
</dbReference>
<evidence type="ECO:0000313" key="2">
    <source>
        <dbReference type="Proteomes" id="UP000013911"/>
    </source>
</evidence>
<dbReference type="PATRIC" id="fig|1285586.5.peg.2915"/>
<reference evidence="1 2" key="1">
    <citation type="submission" date="2013-04" db="EMBL/GenBank/DDBJ databases">
        <title>Draft genome of the heavy metal tolerant bacterium Lysinibacillus sphaericus strain OT4b.31.</title>
        <authorList>
            <person name="Pena-Montenegro T.D."/>
            <person name="Dussan J."/>
        </authorList>
    </citation>
    <scope>NUCLEOTIDE SEQUENCE [LARGE SCALE GENOMIC DNA]</scope>
    <source>
        <strain evidence="1 2">OT4b.31</strain>
    </source>
</reference>
<gene>
    <name evidence="1" type="ORF">H131_14248</name>
</gene>
<dbReference type="AlphaFoldDB" id="R7ZDC1"/>
<dbReference type="OrthoDB" id="2617348at2"/>
<protein>
    <submittedName>
        <fullName evidence="1">Uncharacterized protein</fullName>
    </submittedName>
</protein>
<comment type="caution">
    <text evidence="1">The sequence shown here is derived from an EMBL/GenBank/DDBJ whole genome shotgun (WGS) entry which is preliminary data.</text>
</comment>
<dbReference type="HOGENOM" id="CLU_1823013_0_0_9"/>
<name>R7ZDC1_LYSSH</name>
<organism evidence="1 2">
    <name type="scientific">Lysinibacillus sphaericus OT4b.31</name>
    <dbReference type="NCBI Taxonomy" id="1285586"/>
    <lineage>
        <taxon>Bacteria</taxon>
        <taxon>Bacillati</taxon>
        <taxon>Bacillota</taxon>
        <taxon>Bacilli</taxon>
        <taxon>Bacillales</taxon>
        <taxon>Bacillaceae</taxon>
        <taxon>Lysinibacillus</taxon>
    </lineage>
</organism>
<accession>R7ZDC1</accession>
<proteinExistence type="predicted"/>